<accession>A0ABN6MXQ2</accession>
<evidence type="ECO:0000313" key="2">
    <source>
        <dbReference type="EMBL" id="BDG05720.1"/>
    </source>
</evidence>
<proteinExistence type="predicted"/>
<evidence type="ECO:0000256" key="1">
    <source>
        <dbReference type="SAM" id="MobiDB-lite"/>
    </source>
</evidence>
<organism evidence="2 3">
    <name type="scientific">Anaeromyxobacter oryzae</name>
    <dbReference type="NCBI Taxonomy" id="2918170"/>
    <lineage>
        <taxon>Bacteria</taxon>
        <taxon>Pseudomonadati</taxon>
        <taxon>Myxococcota</taxon>
        <taxon>Myxococcia</taxon>
        <taxon>Myxococcales</taxon>
        <taxon>Cystobacterineae</taxon>
        <taxon>Anaeromyxobacteraceae</taxon>
        <taxon>Anaeromyxobacter</taxon>
    </lineage>
</organism>
<gene>
    <name evidence="2" type="ORF">AMOR_47160</name>
</gene>
<dbReference type="EMBL" id="AP025591">
    <property type="protein sequence ID" value="BDG05720.1"/>
    <property type="molecule type" value="Genomic_DNA"/>
</dbReference>
<evidence type="ECO:0000313" key="3">
    <source>
        <dbReference type="Proteomes" id="UP001162891"/>
    </source>
</evidence>
<feature type="region of interest" description="Disordered" evidence="1">
    <location>
        <begin position="17"/>
        <end position="36"/>
    </location>
</feature>
<protein>
    <submittedName>
        <fullName evidence="2">Uncharacterized protein</fullName>
    </submittedName>
</protein>
<sequence>MVDRSIRALSALTRVACSSRSTPDSATPCPLSVKTSSGEAANTECVHITDYSENLGEEGLEVTAWLSQWSDFERLVPEPGQTVHLEETSQ</sequence>
<keyword evidence="3" id="KW-1185">Reference proteome</keyword>
<dbReference type="RefSeq" id="WP_248354797.1">
    <property type="nucleotide sequence ID" value="NZ_AP025591.1"/>
</dbReference>
<reference evidence="3" key="1">
    <citation type="journal article" date="2022" name="Int. J. Syst. Evol. Microbiol.">
        <title>Anaeromyxobacter oryzae sp. nov., Anaeromyxobacter diazotrophicus sp. nov. and Anaeromyxobacter paludicola sp. nov., isolated from paddy soils.</title>
        <authorList>
            <person name="Itoh H."/>
            <person name="Xu Z."/>
            <person name="Mise K."/>
            <person name="Masuda Y."/>
            <person name="Ushijima N."/>
            <person name="Hayakawa C."/>
            <person name="Shiratori Y."/>
            <person name="Senoo K."/>
        </authorList>
    </citation>
    <scope>NUCLEOTIDE SEQUENCE [LARGE SCALE GENOMIC DNA]</scope>
    <source>
        <strain evidence="3">Red232</strain>
    </source>
</reference>
<dbReference type="Proteomes" id="UP001162891">
    <property type="component" value="Chromosome"/>
</dbReference>
<name>A0ABN6MXQ2_9BACT</name>